<dbReference type="GO" id="GO:0002949">
    <property type="term" value="P:tRNA threonylcarbamoyladenosine modification"/>
    <property type="evidence" value="ECO:0007669"/>
    <property type="project" value="InterPro"/>
</dbReference>
<name>A0A9D5M425_9FIRM</name>
<dbReference type="NCBIfam" id="TIGR03725">
    <property type="entry name" value="T6A_YeaZ"/>
    <property type="match status" value="1"/>
</dbReference>
<dbReference type="InterPro" id="IPR022496">
    <property type="entry name" value="T6A_TsaB"/>
</dbReference>
<comment type="caution">
    <text evidence="2">The sequence shown here is derived from an EMBL/GenBank/DDBJ whole genome shotgun (WGS) entry which is preliminary data.</text>
</comment>
<dbReference type="SUPFAM" id="SSF53067">
    <property type="entry name" value="Actin-like ATPase domain"/>
    <property type="match status" value="2"/>
</dbReference>
<reference evidence="2" key="1">
    <citation type="submission" date="2020-10" db="EMBL/GenBank/DDBJ databases">
        <title>ChiBAC.</title>
        <authorList>
            <person name="Zenner C."/>
            <person name="Hitch T.C.A."/>
            <person name="Clavel T."/>
        </authorList>
    </citation>
    <scope>NUCLEOTIDE SEQUENCE</scope>
    <source>
        <strain evidence="2">DSM 107454</strain>
    </source>
</reference>
<accession>A0A9D5M425</accession>
<dbReference type="CDD" id="cd24032">
    <property type="entry name" value="ASKHA_NBD_TsaB"/>
    <property type="match status" value="1"/>
</dbReference>
<gene>
    <name evidence="2" type="primary">tsaB</name>
    <name evidence="2" type="ORF">INF28_01625</name>
</gene>
<dbReference type="InterPro" id="IPR000905">
    <property type="entry name" value="Gcp-like_dom"/>
</dbReference>
<dbReference type="Pfam" id="PF00814">
    <property type="entry name" value="TsaD"/>
    <property type="match status" value="1"/>
</dbReference>
<dbReference type="PANTHER" id="PTHR11735">
    <property type="entry name" value="TRNA N6-ADENOSINE THREONYLCARBAMOYLTRANSFERASE"/>
    <property type="match status" value="1"/>
</dbReference>
<dbReference type="InterPro" id="IPR043129">
    <property type="entry name" value="ATPase_NBD"/>
</dbReference>
<dbReference type="GO" id="GO:0005829">
    <property type="term" value="C:cytosol"/>
    <property type="evidence" value="ECO:0007669"/>
    <property type="project" value="TreeGrafter"/>
</dbReference>
<dbReference type="EMBL" id="JADCKB010000002">
    <property type="protein sequence ID" value="MBE5039169.1"/>
    <property type="molecule type" value="Genomic_DNA"/>
</dbReference>
<organism evidence="2 3">
    <name type="scientific">Ructibacterium gallinarum</name>
    <dbReference type="NCBI Taxonomy" id="2779355"/>
    <lineage>
        <taxon>Bacteria</taxon>
        <taxon>Bacillati</taxon>
        <taxon>Bacillota</taxon>
        <taxon>Clostridia</taxon>
        <taxon>Eubacteriales</taxon>
        <taxon>Oscillospiraceae</taxon>
        <taxon>Ructibacterium</taxon>
    </lineage>
</organism>
<evidence type="ECO:0000313" key="2">
    <source>
        <dbReference type="EMBL" id="MBE5039169.1"/>
    </source>
</evidence>
<dbReference type="Gene3D" id="3.30.420.40">
    <property type="match status" value="2"/>
</dbReference>
<proteinExistence type="predicted"/>
<dbReference type="RefSeq" id="WP_226391732.1">
    <property type="nucleotide sequence ID" value="NZ_JADCKB010000002.1"/>
</dbReference>
<dbReference type="AlphaFoldDB" id="A0A9D5M425"/>
<keyword evidence="3" id="KW-1185">Reference proteome</keyword>
<dbReference type="Proteomes" id="UP000806542">
    <property type="component" value="Unassembled WGS sequence"/>
</dbReference>
<evidence type="ECO:0000259" key="1">
    <source>
        <dbReference type="Pfam" id="PF00814"/>
    </source>
</evidence>
<feature type="domain" description="Gcp-like" evidence="1">
    <location>
        <begin position="27"/>
        <end position="225"/>
    </location>
</feature>
<dbReference type="PANTHER" id="PTHR11735:SF11">
    <property type="entry name" value="TRNA THREONYLCARBAMOYLADENOSINE BIOSYNTHESIS PROTEIN TSAB"/>
    <property type="match status" value="1"/>
</dbReference>
<protein>
    <submittedName>
        <fullName evidence="2">tRNA (Adenosine(37)-N6)-threonylcarbamoyltransferase complex dimerization subunit type 1 TsaB</fullName>
    </submittedName>
</protein>
<sequence length="235" mass="25497">MLIFGIDTCCMAATAALMDDTRLIAQTVINHKKTHSQKMMPQIEVMFAQAEIKIEEIDCFAAAVGPGSFTGVRIGVATAKGLAQATQKPCAAVSTLHALANNSAVFDGIICPVLDARRNQVYNALFHGGKQLARLCDDRAIALSDLLSELKKQELPVLFCGDGTLVYREAIEETLGGQAIFAQRMQNMNLAGSVAELAFEAIKSGATVSYTDLVPQYIRLSQAERERMEKLQNSR</sequence>
<evidence type="ECO:0000313" key="3">
    <source>
        <dbReference type="Proteomes" id="UP000806542"/>
    </source>
</evidence>